<dbReference type="EMBL" id="BLJE01000002">
    <property type="protein sequence ID" value="GFE64486.1"/>
    <property type="molecule type" value="Genomic_DNA"/>
</dbReference>
<feature type="chain" id="PRO_5026947151" description="Dihydroxy-acid dehydratase" evidence="1">
    <location>
        <begin position="21"/>
        <end position="206"/>
    </location>
</feature>
<keyword evidence="1" id="KW-0732">Signal</keyword>
<evidence type="ECO:0000313" key="2">
    <source>
        <dbReference type="EMBL" id="GFE64486.1"/>
    </source>
</evidence>
<name>A0A6N6JE49_9RHOB</name>
<accession>A0A6N6JE49</accession>
<evidence type="ECO:0008006" key="4">
    <source>
        <dbReference type="Google" id="ProtNLM"/>
    </source>
</evidence>
<dbReference type="RefSeq" id="WP_159805704.1">
    <property type="nucleotide sequence ID" value="NZ_BLJE01000002.1"/>
</dbReference>
<evidence type="ECO:0000256" key="1">
    <source>
        <dbReference type="SAM" id="SignalP"/>
    </source>
</evidence>
<dbReference type="OrthoDB" id="7877343at2"/>
<comment type="caution">
    <text evidence="2">The sequence shown here is derived from an EMBL/GenBank/DDBJ whole genome shotgun (WGS) entry which is preliminary data.</text>
</comment>
<organism evidence="2 3">
    <name type="scientific">Litoreibacter roseus</name>
    <dbReference type="NCBI Taxonomy" id="2601869"/>
    <lineage>
        <taxon>Bacteria</taxon>
        <taxon>Pseudomonadati</taxon>
        <taxon>Pseudomonadota</taxon>
        <taxon>Alphaproteobacteria</taxon>
        <taxon>Rhodobacterales</taxon>
        <taxon>Roseobacteraceae</taxon>
        <taxon>Litoreibacter</taxon>
    </lineage>
</organism>
<dbReference type="PROSITE" id="PS51257">
    <property type="entry name" value="PROKAR_LIPOPROTEIN"/>
    <property type="match status" value="1"/>
</dbReference>
<feature type="signal peptide" evidence="1">
    <location>
        <begin position="1"/>
        <end position="20"/>
    </location>
</feature>
<sequence>MKTAPLILSVLGLSACSVLPGGEAKNQITVTDDRVQLVGGEGFCIDPRTTQAGRGQAFVVFGNCAAISGSQDAPQPDVAAIVTATVASADARPMLIESAADDIAAYFETEDGQRALSRVNDPATVDVLDSFVSDGVVFVRAQDQSPLGIQGATDMFWRGYLDVNNSIVAFSLIGFDQTPLEREEGFEALEDFITRTRGLAAATPAR</sequence>
<evidence type="ECO:0000313" key="3">
    <source>
        <dbReference type="Proteomes" id="UP000436822"/>
    </source>
</evidence>
<proteinExistence type="predicted"/>
<gene>
    <name evidence="2" type="ORF">KIN_15600</name>
</gene>
<dbReference type="AlphaFoldDB" id="A0A6N6JE49"/>
<keyword evidence="3" id="KW-1185">Reference proteome</keyword>
<dbReference type="Proteomes" id="UP000436822">
    <property type="component" value="Unassembled WGS sequence"/>
</dbReference>
<reference evidence="2 3" key="1">
    <citation type="submission" date="2019-12" db="EMBL/GenBank/DDBJ databases">
        <title>Litoreibacter badius sp. nov., a novel bacteriochlorophyll a-containing bacterium in the genus Litoreibacter.</title>
        <authorList>
            <person name="Kanamuro M."/>
            <person name="Takabe Y."/>
            <person name="Mori K."/>
            <person name="Takaichi S."/>
            <person name="Hanada S."/>
        </authorList>
    </citation>
    <scope>NUCLEOTIDE SEQUENCE [LARGE SCALE GENOMIC DNA]</scope>
    <source>
        <strain evidence="2 3">K6</strain>
    </source>
</reference>
<protein>
    <recommendedName>
        <fullName evidence="4">Dihydroxy-acid dehydratase</fullName>
    </recommendedName>
</protein>